<feature type="modified residue" description="Pyruvic acid (Ser); by autocatalysis" evidence="16">
    <location>
        <position position="92"/>
    </location>
</feature>
<evidence type="ECO:0000256" key="9">
    <source>
        <dbReference type="ARBA" id="ARBA00023239"/>
    </source>
</evidence>
<dbReference type="GO" id="GO:0004014">
    <property type="term" value="F:adenosylmethionine decarboxylase activity"/>
    <property type="evidence" value="ECO:0000318"/>
    <property type="project" value="GO_Central"/>
</dbReference>
<feature type="active site" description="Proton acceptor; for processing activity" evidence="14">
    <location>
        <position position="250"/>
    </location>
</feature>
<dbReference type="EMBL" id="AMQM01008962">
    <property type="status" value="NOT_ANNOTATED_CDS"/>
    <property type="molecule type" value="Genomic_DNA"/>
</dbReference>
<evidence type="ECO:0000256" key="13">
    <source>
        <dbReference type="PIRNR" id="PIRNR001355"/>
    </source>
</evidence>
<dbReference type="CTD" id="20210513"/>
<evidence type="ECO:0000256" key="1">
    <source>
        <dbReference type="ARBA" id="ARBA00004911"/>
    </source>
</evidence>
<evidence type="ECO:0000256" key="18">
    <source>
        <dbReference type="PIRSR" id="PIRSR001355-5"/>
    </source>
</evidence>
<evidence type="ECO:0000256" key="14">
    <source>
        <dbReference type="PIRSR" id="PIRSR001355-1"/>
    </source>
</evidence>
<sequence length="359" mass="41058">MKNIEPGSHCTISVVEDPLHEGEYFFEGTEKLLEIWFSPSSPSSASGSVQGGRASLRDINRSEWELLLKNVNCEILSSRHSTTMDAYLLSESSMFVSKDRIILKTCGKTTLLEAVKPLLGLAKEQCGFDNIVDVFYSHKNYLRPDLQPETYRHFDQEVAMLDTLFEDGAAYVLGKLNKDCWYIYTLDRFNITEPDQTLEIMMMDVNQDVMNMFTQSYGLTASQLTEKTGILDILPGAIIDDWLFEPCGYSMNALLPNGRYFTIHITPEDEFSYVSFETNVPRDSYNDLITKVTDIFQPNKFIVTLMANEASPAYKLCLKMDGPVKPFRRTEHQACEMKNYNLNYALYERPPTSKLIPYK</sequence>
<evidence type="ECO:0000256" key="10">
    <source>
        <dbReference type="ARBA" id="ARBA00023270"/>
    </source>
</evidence>
<dbReference type="SUPFAM" id="SSF56276">
    <property type="entry name" value="S-adenosylmethionine decarboxylase"/>
    <property type="match status" value="1"/>
</dbReference>
<keyword evidence="9 13" id="KW-0456">Lyase</keyword>
<evidence type="ECO:0000256" key="12">
    <source>
        <dbReference type="ARBA" id="ARBA00048112"/>
    </source>
</evidence>
<dbReference type="GeneID" id="20210513"/>
<dbReference type="KEGG" id="hro:HELRODRAFT_186277"/>
<dbReference type="EC" id="4.1.1.50" evidence="13"/>
<feature type="chain" id="PRO_5013990515" description="S-adenosylmethionine decarboxylase beta chain" evidence="18">
    <location>
        <begin position="1"/>
        <end position="91"/>
    </location>
</feature>
<gene>
    <name evidence="20" type="primary">20210513</name>
    <name evidence="19" type="ORF">HELRODRAFT_186277</name>
</gene>
<evidence type="ECO:0000256" key="4">
    <source>
        <dbReference type="ARBA" id="ARBA00022793"/>
    </source>
</evidence>
<feature type="chain" id="PRO_5013990514" description="S-adenosylmethionine decarboxylase alpha chain" evidence="18">
    <location>
        <begin position="92"/>
        <end position="359"/>
    </location>
</feature>
<keyword evidence="4 13" id="KW-0210">Decarboxylase</keyword>
<evidence type="ECO:0000313" key="21">
    <source>
        <dbReference type="Proteomes" id="UP000015101"/>
    </source>
</evidence>
<feature type="active site" description="Schiff-base intermediate with substrate; via pyruvic acid" evidence="14">
    <location>
        <position position="92"/>
    </location>
</feature>
<protein>
    <recommendedName>
        <fullName evidence="13">S-adenosylmethionine decarboxylase proenzyme</fullName>
        <ecNumber evidence="13">4.1.1.50</ecNumber>
    </recommendedName>
</protein>
<keyword evidence="8 13" id="KW-0865">Zymogen</keyword>
<name>T1FNW6_HELRO</name>
<dbReference type="FunFam" id="3.60.90.10:FF:000018">
    <property type="entry name" value="S-adenosylmethionine decarboxylase proenzyme"/>
    <property type="match status" value="1"/>
</dbReference>
<feature type="site" description="Cleavage (non-hydrolytic); by autolysis" evidence="17">
    <location>
        <begin position="91"/>
        <end position="92"/>
    </location>
</feature>
<keyword evidence="21" id="KW-1185">Reference proteome</keyword>
<keyword evidence="10 13" id="KW-0704">Schiff base</keyword>
<dbReference type="InterPro" id="IPR048283">
    <property type="entry name" value="AdoMetDC-like"/>
</dbReference>
<dbReference type="STRING" id="6412.T1FNW6"/>
<dbReference type="EMBL" id="AMQM01008963">
    <property type="status" value="NOT_ANNOTATED_CDS"/>
    <property type="molecule type" value="Genomic_DNA"/>
</dbReference>
<organism evidence="20 21">
    <name type="scientific">Helobdella robusta</name>
    <name type="common">Californian leech</name>
    <dbReference type="NCBI Taxonomy" id="6412"/>
    <lineage>
        <taxon>Eukaryota</taxon>
        <taxon>Metazoa</taxon>
        <taxon>Spiralia</taxon>
        <taxon>Lophotrochozoa</taxon>
        <taxon>Annelida</taxon>
        <taxon>Clitellata</taxon>
        <taxon>Hirudinea</taxon>
        <taxon>Rhynchobdellida</taxon>
        <taxon>Glossiphoniidae</taxon>
        <taxon>Helobdella</taxon>
    </lineage>
</organism>
<dbReference type="AlphaFoldDB" id="T1FNW6"/>
<feature type="binding site" evidence="15">
    <location>
        <position position="26"/>
    </location>
    <ligand>
        <name>substrate</name>
    </ligand>
</feature>
<dbReference type="NCBIfam" id="TIGR00535">
    <property type="entry name" value="SAM_DCase"/>
    <property type="match status" value="1"/>
</dbReference>
<feature type="binding site" evidence="15">
    <location>
        <position position="268"/>
    </location>
    <ligand>
        <name>substrate</name>
    </ligand>
</feature>
<keyword evidence="7 13" id="KW-0620">Polyamine biosynthesis</keyword>
<dbReference type="InterPro" id="IPR018166">
    <property type="entry name" value="S-AdoMet_deCO2ase_CS"/>
</dbReference>
<evidence type="ECO:0000256" key="3">
    <source>
        <dbReference type="ARBA" id="ARBA00022691"/>
    </source>
</evidence>
<feature type="active site" description="Proton acceptor; for processing activity" evidence="14">
    <location>
        <position position="264"/>
    </location>
</feature>
<evidence type="ECO:0000256" key="7">
    <source>
        <dbReference type="ARBA" id="ARBA00023115"/>
    </source>
</evidence>
<proteinExistence type="inferred from homology"/>
<dbReference type="OMA" id="WFEESSN"/>
<feature type="binding site" evidence="15">
    <location>
        <position position="91"/>
    </location>
    <ligand>
        <name>substrate</name>
    </ligand>
</feature>
<dbReference type="GO" id="GO:0008295">
    <property type="term" value="P:spermidine biosynthetic process"/>
    <property type="evidence" value="ECO:0000318"/>
    <property type="project" value="GO_Central"/>
</dbReference>
<dbReference type="OrthoDB" id="1068353at2759"/>
<dbReference type="Gene3D" id="3.60.90.10">
    <property type="entry name" value="S-adenosylmethionine decarboxylase"/>
    <property type="match status" value="1"/>
</dbReference>
<evidence type="ECO:0000256" key="6">
    <source>
        <dbReference type="ARBA" id="ARBA00023066"/>
    </source>
</evidence>
<reference evidence="19 21" key="2">
    <citation type="journal article" date="2013" name="Nature">
        <title>Insights into bilaterian evolution from three spiralian genomes.</title>
        <authorList>
            <person name="Simakov O."/>
            <person name="Marletaz F."/>
            <person name="Cho S.J."/>
            <person name="Edsinger-Gonzales E."/>
            <person name="Havlak P."/>
            <person name="Hellsten U."/>
            <person name="Kuo D.H."/>
            <person name="Larsson T."/>
            <person name="Lv J."/>
            <person name="Arendt D."/>
            <person name="Savage R."/>
            <person name="Osoegawa K."/>
            <person name="de Jong P."/>
            <person name="Grimwood J."/>
            <person name="Chapman J.A."/>
            <person name="Shapiro H."/>
            <person name="Aerts A."/>
            <person name="Otillar R.P."/>
            <person name="Terry A.Y."/>
            <person name="Boore J.L."/>
            <person name="Grigoriev I.V."/>
            <person name="Lindberg D.R."/>
            <person name="Seaver E.C."/>
            <person name="Weisblat D.A."/>
            <person name="Putnam N.H."/>
            <person name="Rokhsar D.S."/>
        </authorList>
    </citation>
    <scope>NUCLEOTIDE SEQUENCE</scope>
</reference>
<evidence type="ECO:0000256" key="11">
    <source>
        <dbReference type="ARBA" id="ARBA00023317"/>
    </source>
</evidence>
<comment type="pathway">
    <text evidence="1 13">Amine and polyamine biosynthesis; S-adenosylmethioninamine biosynthesis; S-adenosylmethioninamine from S-adenosyl-L-methionine: step 1/1.</text>
</comment>
<feature type="binding site" evidence="15">
    <location>
        <position position="244"/>
    </location>
    <ligand>
        <name>substrate</name>
    </ligand>
</feature>
<dbReference type="InterPro" id="IPR016067">
    <property type="entry name" value="S-AdoMet_deCO2ase_core"/>
</dbReference>
<dbReference type="GO" id="GO:0006597">
    <property type="term" value="P:spermine biosynthetic process"/>
    <property type="evidence" value="ECO:0000318"/>
    <property type="project" value="GO_Central"/>
</dbReference>
<keyword evidence="6 13" id="KW-0745">Spermidine biosynthesis</keyword>
<dbReference type="PROSITE" id="PS01336">
    <property type="entry name" value="ADOMETDC"/>
    <property type="match status" value="1"/>
</dbReference>
<comment type="catalytic activity">
    <reaction evidence="12 13">
        <text>S-adenosyl-L-methionine + H(+) = S-adenosyl 3-(methylsulfanyl)propylamine + CO2</text>
        <dbReference type="Rhea" id="RHEA:15981"/>
        <dbReference type="ChEBI" id="CHEBI:15378"/>
        <dbReference type="ChEBI" id="CHEBI:16526"/>
        <dbReference type="ChEBI" id="CHEBI:57443"/>
        <dbReference type="ChEBI" id="CHEBI:59789"/>
        <dbReference type="EC" id="4.1.1.50"/>
    </reaction>
</comment>
<dbReference type="eggNOG" id="KOG0788">
    <property type="taxonomic scope" value="Eukaryota"/>
</dbReference>
<dbReference type="FunCoup" id="T1FNW6">
    <property type="interactions" value="603"/>
</dbReference>
<accession>T1FNW6</accession>
<feature type="active site" description="Proton donor; for catalytic activity" evidence="14">
    <location>
        <position position="106"/>
    </location>
</feature>
<evidence type="ECO:0000256" key="17">
    <source>
        <dbReference type="PIRSR" id="PIRSR001355-4"/>
    </source>
</evidence>
<evidence type="ECO:0000313" key="19">
    <source>
        <dbReference type="EMBL" id="ESO10347.1"/>
    </source>
</evidence>
<dbReference type="InterPro" id="IPR001985">
    <property type="entry name" value="S-AdoMet_decarboxylase_euk"/>
</dbReference>
<dbReference type="GO" id="GO:0005829">
    <property type="term" value="C:cytosol"/>
    <property type="evidence" value="ECO:0000318"/>
    <property type="project" value="GO_Central"/>
</dbReference>
<dbReference type="InParanoid" id="T1FNW6"/>
<dbReference type="HOGENOM" id="CLU_023050_1_0_1"/>
<comment type="similarity">
    <text evidence="2 13">Belongs to the eukaryotic AdoMetDC family.</text>
</comment>
<evidence type="ECO:0000256" key="8">
    <source>
        <dbReference type="ARBA" id="ARBA00023145"/>
    </source>
</evidence>
<dbReference type="EMBL" id="AMQM01008961">
    <property type="status" value="NOT_ANNOTATED_CDS"/>
    <property type="molecule type" value="Genomic_DNA"/>
</dbReference>
<dbReference type="EnsemblMetazoa" id="HelroT186277">
    <property type="protein sequence ID" value="HelroP186277"/>
    <property type="gene ID" value="HelroG186277"/>
</dbReference>
<dbReference type="Proteomes" id="UP000015101">
    <property type="component" value="Unassembled WGS sequence"/>
</dbReference>
<dbReference type="EMBL" id="KB095884">
    <property type="protein sequence ID" value="ESO10347.1"/>
    <property type="molecule type" value="Genomic_DNA"/>
</dbReference>
<evidence type="ECO:0000256" key="2">
    <source>
        <dbReference type="ARBA" id="ARBA00008466"/>
    </source>
</evidence>
<keyword evidence="5 17" id="KW-0068">Autocatalytic cleavage</keyword>
<evidence type="ECO:0000256" key="15">
    <source>
        <dbReference type="PIRSR" id="PIRSR001355-2"/>
    </source>
</evidence>
<evidence type="ECO:0000256" key="5">
    <source>
        <dbReference type="ARBA" id="ARBA00022813"/>
    </source>
</evidence>
<keyword evidence="11 13" id="KW-0670">Pyruvate</keyword>
<keyword evidence="3 13" id="KW-0949">S-adenosyl-L-methionine</keyword>
<comment type="cofactor">
    <cofactor evidence="13">
        <name>pyruvate</name>
        <dbReference type="ChEBI" id="CHEBI:15361"/>
    </cofactor>
    <text evidence="13">Binds 1 pyruvoyl group covalently per subunit.</text>
</comment>
<dbReference type="RefSeq" id="XP_009011554.1">
    <property type="nucleotide sequence ID" value="XM_009013306.1"/>
</dbReference>
<reference evidence="21" key="1">
    <citation type="submission" date="2012-12" db="EMBL/GenBank/DDBJ databases">
        <authorList>
            <person name="Hellsten U."/>
            <person name="Grimwood J."/>
            <person name="Chapman J.A."/>
            <person name="Shapiro H."/>
            <person name="Aerts A."/>
            <person name="Otillar R.P."/>
            <person name="Terry A.Y."/>
            <person name="Boore J.L."/>
            <person name="Simakov O."/>
            <person name="Marletaz F."/>
            <person name="Cho S.-J."/>
            <person name="Edsinger-Gonzales E."/>
            <person name="Havlak P."/>
            <person name="Kuo D.-H."/>
            <person name="Larsson T."/>
            <person name="Lv J."/>
            <person name="Arendt D."/>
            <person name="Savage R."/>
            <person name="Osoegawa K."/>
            <person name="de Jong P."/>
            <person name="Lindberg D.R."/>
            <person name="Seaver E.C."/>
            <person name="Weisblat D.A."/>
            <person name="Putnam N.H."/>
            <person name="Grigoriev I.V."/>
            <person name="Rokhsar D.S."/>
        </authorList>
    </citation>
    <scope>NUCLEOTIDE SEQUENCE</scope>
</reference>
<dbReference type="UniPathway" id="UPA00331">
    <property type="reaction ID" value="UER00451"/>
</dbReference>
<evidence type="ECO:0000256" key="16">
    <source>
        <dbReference type="PIRSR" id="PIRSR001355-3"/>
    </source>
</evidence>
<dbReference type="PIRSF" id="PIRSF001355">
    <property type="entry name" value="S-AdenosylMet_decarboxylase"/>
    <property type="match status" value="1"/>
</dbReference>
<dbReference type="Pfam" id="PF01536">
    <property type="entry name" value="SAM_decarbox"/>
    <property type="match status" value="1"/>
</dbReference>
<dbReference type="PANTHER" id="PTHR11570">
    <property type="entry name" value="S-ADENOSYLMETHIONINE DECARBOXYLASE"/>
    <property type="match status" value="1"/>
</dbReference>
<dbReference type="PANTHER" id="PTHR11570:SF0">
    <property type="entry name" value="S-ADENOSYLMETHIONINE DECARBOXYLASE PROENZYME"/>
    <property type="match status" value="1"/>
</dbReference>
<evidence type="ECO:0000313" key="20">
    <source>
        <dbReference type="EnsemblMetazoa" id="HelroP186277"/>
    </source>
</evidence>
<reference evidence="20" key="3">
    <citation type="submission" date="2015-06" db="UniProtKB">
        <authorList>
            <consortium name="EnsemblMetazoa"/>
        </authorList>
    </citation>
    <scope>IDENTIFICATION</scope>
</reference>
<dbReference type="EMBL" id="AMQM01008960">
    <property type="status" value="NOT_ANNOTATED_CDS"/>
    <property type="molecule type" value="Genomic_DNA"/>
</dbReference>